<sequence length="323" mass="37736">MLNRTNLNFSIKNISECKTQKDYKTIVLITAKVILAILNIFFNGSIIYIILFRLKRKTYSNFLFLSGTLSDFMIGLMSVPFMTIFTTFGFWPLGEATCIFWVINDFSIGTVSIYSLLLMSIHRFRQLKWPLVVNENMTRDKYFILIGKWILIYAFWGLSVVLITRQNFESRNCYFTYTFTYVLVADSVGYFLPVLSVFVMNTLVYWELRKKFIKKAEKLGTATKKSTIRVFTDISLQNQSQNITNSKSSDKKDEKSKFQAKQDRINKEKKAIMCIWSISIFLSVLFSVFCVTWPLKAFCNECVSDLILEIGYWMSYIYSSFNP</sequence>
<comment type="similarity">
    <text evidence="9">Belongs to the G-protein coupled receptor 1 family.</text>
</comment>
<dbReference type="GO" id="GO:0045202">
    <property type="term" value="C:synapse"/>
    <property type="evidence" value="ECO:0007669"/>
    <property type="project" value="TreeGrafter"/>
</dbReference>
<dbReference type="PROSITE" id="PS00237">
    <property type="entry name" value="G_PROTEIN_RECEP_F1_1"/>
    <property type="match status" value="1"/>
</dbReference>
<gene>
    <name evidence="13" type="ORF">BpHYR1_026756</name>
</gene>
<evidence type="ECO:0000256" key="4">
    <source>
        <dbReference type="ARBA" id="ARBA00022989"/>
    </source>
</evidence>
<reference evidence="13 14" key="1">
    <citation type="journal article" date="2018" name="Sci. Rep.">
        <title>Genomic signatures of local adaptation to the degree of environmental predictability in rotifers.</title>
        <authorList>
            <person name="Franch-Gras L."/>
            <person name="Hahn C."/>
            <person name="Garcia-Roger E.M."/>
            <person name="Carmona M.J."/>
            <person name="Serra M."/>
            <person name="Gomez A."/>
        </authorList>
    </citation>
    <scope>NUCLEOTIDE SEQUENCE [LARGE SCALE GENOMIC DNA]</scope>
    <source>
        <strain evidence="13">HYR1</strain>
    </source>
</reference>
<comment type="caution">
    <text evidence="13">The sequence shown here is derived from an EMBL/GenBank/DDBJ whole genome shotgun (WGS) entry which is preliminary data.</text>
</comment>
<feature type="non-terminal residue" evidence="13">
    <location>
        <position position="323"/>
    </location>
</feature>
<evidence type="ECO:0000259" key="12">
    <source>
        <dbReference type="PROSITE" id="PS50262"/>
    </source>
</evidence>
<feature type="transmembrane region" description="Helical" evidence="11">
    <location>
        <begin position="72"/>
        <end position="93"/>
    </location>
</feature>
<evidence type="ECO:0000313" key="13">
    <source>
        <dbReference type="EMBL" id="RNA17429.1"/>
    </source>
</evidence>
<keyword evidence="5 9" id="KW-0297">G-protein coupled receptor</keyword>
<dbReference type="GO" id="GO:0004993">
    <property type="term" value="F:G protein-coupled serotonin receptor activity"/>
    <property type="evidence" value="ECO:0007669"/>
    <property type="project" value="TreeGrafter"/>
</dbReference>
<evidence type="ECO:0000256" key="3">
    <source>
        <dbReference type="ARBA" id="ARBA00022692"/>
    </source>
</evidence>
<feature type="compositionally biased region" description="Basic and acidic residues" evidence="10">
    <location>
        <begin position="248"/>
        <end position="261"/>
    </location>
</feature>
<dbReference type="Gene3D" id="1.20.1070.10">
    <property type="entry name" value="Rhodopsin 7-helix transmembrane proteins"/>
    <property type="match status" value="1"/>
</dbReference>
<dbReference type="GO" id="GO:0007187">
    <property type="term" value="P:G protein-coupled receptor signaling pathway, coupled to cyclic nucleotide second messenger"/>
    <property type="evidence" value="ECO:0007669"/>
    <property type="project" value="TreeGrafter"/>
</dbReference>
<feature type="domain" description="G-protein coupled receptors family 1 profile" evidence="12">
    <location>
        <begin position="42"/>
        <end position="323"/>
    </location>
</feature>
<dbReference type="PANTHER" id="PTHR24247">
    <property type="entry name" value="5-HYDROXYTRYPTAMINE RECEPTOR"/>
    <property type="match status" value="1"/>
</dbReference>
<dbReference type="GO" id="GO:0016907">
    <property type="term" value="F:G protein-coupled acetylcholine receptor activity"/>
    <property type="evidence" value="ECO:0007669"/>
    <property type="project" value="TreeGrafter"/>
</dbReference>
<feature type="region of interest" description="Disordered" evidence="10">
    <location>
        <begin position="242"/>
        <end position="261"/>
    </location>
</feature>
<dbReference type="InterPro" id="IPR000276">
    <property type="entry name" value="GPCR_Rhodpsn"/>
</dbReference>
<keyword evidence="4 11" id="KW-1133">Transmembrane helix</keyword>
<dbReference type="GO" id="GO:0030425">
    <property type="term" value="C:dendrite"/>
    <property type="evidence" value="ECO:0007669"/>
    <property type="project" value="TreeGrafter"/>
</dbReference>
<keyword evidence="14" id="KW-1185">Reference proteome</keyword>
<accession>A0A3M7R1T6</accession>
<dbReference type="PANTHER" id="PTHR24247:SF265">
    <property type="entry name" value="MUSCARINIC ACETYLCHOLINE RECEPTOR DM1"/>
    <property type="match status" value="1"/>
</dbReference>
<keyword evidence="3 9" id="KW-0812">Transmembrane</keyword>
<keyword evidence="8 9" id="KW-0807">Transducer</keyword>
<name>A0A3M7R1T6_BRAPC</name>
<dbReference type="Pfam" id="PF00001">
    <property type="entry name" value="7tm_1"/>
    <property type="match status" value="1"/>
</dbReference>
<keyword evidence="2" id="KW-1003">Cell membrane</keyword>
<dbReference type="GO" id="GO:0007197">
    <property type="term" value="P:adenylate cyclase-inhibiting G protein-coupled acetylcholine receptor signaling pathway"/>
    <property type="evidence" value="ECO:0007669"/>
    <property type="project" value="TreeGrafter"/>
</dbReference>
<dbReference type="Proteomes" id="UP000276133">
    <property type="component" value="Unassembled WGS sequence"/>
</dbReference>
<evidence type="ECO:0000256" key="5">
    <source>
        <dbReference type="ARBA" id="ARBA00023040"/>
    </source>
</evidence>
<feature type="transmembrane region" description="Helical" evidence="11">
    <location>
        <begin position="271"/>
        <end position="295"/>
    </location>
</feature>
<keyword evidence="6 11" id="KW-0472">Membrane</keyword>
<evidence type="ECO:0000313" key="14">
    <source>
        <dbReference type="Proteomes" id="UP000276133"/>
    </source>
</evidence>
<feature type="transmembrane region" description="Helical" evidence="11">
    <location>
        <begin position="99"/>
        <end position="121"/>
    </location>
</feature>
<organism evidence="13 14">
    <name type="scientific">Brachionus plicatilis</name>
    <name type="common">Marine rotifer</name>
    <name type="synonym">Brachionus muelleri</name>
    <dbReference type="NCBI Taxonomy" id="10195"/>
    <lineage>
        <taxon>Eukaryota</taxon>
        <taxon>Metazoa</taxon>
        <taxon>Spiralia</taxon>
        <taxon>Gnathifera</taxon>
        <taxon>Rotifera</taxon>
        <taxon>Eurotatoria</taxon>
        <taxon>Monogononta</taxon>
        <taxon>Pseudotrocha</taxon>
        <taxon>Ploima</taxon>
        <taxon>Brachionidae</taxon>
        <taxon>Brachionus</taxon>
    </lineage>
</organism>
<evidence type="ECO:0000256" key="1">
    <source>
        <dbReference type="ARBA" id="ARBA00004651"/>
    </source>
</evidence>
<evidence type="ECO:0000256" key="9">
    <source>
        <dbReference type="RuleBase" id="RU000688"/>
    </source>
</evidence>
<dbReference type="PRINTS" id="PR00237">
    <property type="entry name" value="GPCRRHODOPSN"/>
</dbReference>
<dbReference type="AlphaFoldDB" id="A0A3M7R1T6"/>
<feature type="transmembrane region" description="Helical" evidence="11">
    <location>
        <begin position="142"/>
        <end position="163"/>
    </location>
</feature>
<dbReference type="STRING" id="10195.A0A3M7R1T6"/>
<proteinExistence type="inferred from homology"/>
<evidence type="ECO:0000256" key="2">
    <source>
        <dbReference type="ARBA" id="ARBA00022475"/>
    </source>
</evidence>
<dbReference type="OrthoDB" id="10071887at2759"/>
<dbReference type="InterPro" id="IPR017452">
    <property type="entry name" value="GPCR_Rhodpsn_7TM"/>
</dbReference>
<evidence type="ECO:0000256" key="8">
    <source>
        <dbReference type="ARBA" id="ARBA00023224"/>
    </source>
</evidence>
<dbReference type="SUPFAM" id="SSF81321">
    <property type="entry name" value="Family A G protein-coupled receptor-like"/>
    <property type="match status" value="1"/>
</dbReference>
<comment type="subcellular location">
    <subcellularLocation>
        <location evidence="1">Cell membrane</location>
        <topology evidence="1">Multi-pass membrane protein</topology>
    </subcellularLocation>
</comment>
<dbReference type="PROSITE" id="PS50262">
    <property type="entry name" value="G_PROTEIN_RECEP_F1_2"/>
    <property type="match status" value="1"/>
</dbReference>
<evidence type="ECO:0000256" key="10">
    <source>
        <dbReference type="SAM" id="MobiDB-lite"/>
    </source>
</evidence>
<evidence type="ECO:0000256" key="6">
    <source>
        <dbReference type="ARBA" id="ARBA00023136"/>
    </source>
</evidence>
<dbReference type="GO" id="GO:0005886">
    <property type="term" value="C:plasma membrane"/>
    <property type="evidence" value="ECO:0007669"/>
    <property type="project" value="UniProtKB-SubCell"/>
</dbReference>
<protein>
    <submittedName>
        <fullName evidence="13">Histamine H3 receptor-like</fullName>
    </submittedName>
</protein>
<evidence type="ECO:0000256" key="11">
    <source>
        <dbReference type="SAM" id="Phobius"/>
    </source>
</evidence>
<evidence type="ECO:0000256" key="7">
    <source>
        <dbReference type="ARBA" id="ARBA00023170"/>
    </source>
</evidence>
<dbReference type="EMBL" id="REGN01004459">
    <property type="protein sequence ID" value="RNA17429.1"/>
    <property type="molecule type" value="Genomic_DNA"/>
</dbReference>
<feature type="transmembrane region" description="Helical" evidence="11">
    <location>
        <begin position="26"/>
        <end position="51"/>
    </location>
</feature>
<keyword evidence="7 9" id="KW-0675">Receptor</keyword>
<feature type="transmembrane region" description="Helical" evidence="11">
    <location>
        <begin position="183"/>
        <end position="206"/>
    </location>
</feature>